<dbReference type="SUPFAM" id="SSF69118">
    <property type="entry name" value="AhpD-like"/>
    <property type="match status" value="2"/>
</dbReference>
<proteinExistence type="predicted"/>
<dbReference type="PANTHER" id="PTHR35446:SF2">
    <property type="entry name" value="CARBOXYMUCONOLACTONE DECARBOXYLASE-LIKE DOMAIN-CONTAINING PROTEIN"/>
    <property type="match status" value="1"/>
</dbReference>
<dbReference type="PANTHER" id="PTHR35446">
    <property type="entry name" value="SI:CH211-175M2.5"/>
    <property type="match status" value="1"/>
</dbReference>
<organism evidence="1 2">
    <name type="scientific">Kluyvera ascorbata</name>
    <dbReference type="NCBI Taxonomy" id="51288"/>
    <lineage>
        <taxon>Bacteria</taxon>
        <taxon>Pseudomonadati</taxon>
        <taxon>Pseudomonadota</taxon>
        <taxon>Gammaproteobacteria</taxon>
        <taxon>Enterobacterales</taxon>
        <taxon>Enterobacteriaceae</taxon>
        <taxon>Kluyvera</taxon>
    </lineage>
</organism>
<accession>A0A3N2SC11</accession>
<dbReference type="InterPro" id="IPR029032">
    <property type="entry name" value="AhpD-like"/>
</dbReference>
<dbReference type="EMBL" id="RHFN01000003">
    <property type="protein sequence ID" value="ROU17222.1"/>
    <property type="molecule type" value="Genomic_DNA"/>
</dbReference>
<sequence length="385" mass="42640">MEPRRVYGKSHWYHETQSRAQHSDVMPLVPEAAHVDDRFLLDLTLPDALYSANQRWLRLARTFAQTLFPDAVTVNRLRTFSAYDRLSTALTVAQVTGVQRLCNHYAARLAPLPGPDSSRESNHRLAQITQYARQLASSPSVITPRERQQLDDVGLTAHDIILINQVVGFVGFQARVIAIFQAQLGFPVRWIPGMPVQEDADSDRFQSESAPWHTDFVSTVPHQANTTQGDVLARWQHVPELNSLADALIAEETLLEGLGELINALTFAHPLQPLASLIPARINGSASCFHYYSGQWQGANGLPDAVRNGERAIQAWSHHHPCERAVAQATQLLTRAPDRFSAAQLTPLAEQGLSVPDAITLLAWSALCGWLNRLRIALSSAQQVA</sequence>
<dbReference type="AlphaFoldDB" id="A0A3N2SC11"/>
<name>A0A3N2SC11_9ENTR</name>
<reference evidence="1 2" key="1">
    <citation type="submission" date="2018-10" db="EMBL/GenBank/DDBJ databases">
        <title>Horizontal transference of carbapenem resistance between Klebsiella pneumoniae and Kluyvera ascorbata during abdominal infection: a case report.</title>
        <authorList>
            <person name="Raro O.H.F."/>
            <person name="Lima-Morales D."/>
            <person name="Barth A.L."/>
            <person name="Paim T.G.S."/>
            <person name="Mott M.P."/>
            <person name="Riche C.V.W."/>
            <person name="Teixeira U.F."/>
            <person name="Waechter F."/>
            <person name="Dias C.A.G."/>
        </authorList>
    </citation>
    <scope>NUCLEOTIDE SEQUENCE [LARGE SCALE GENOMIC DNA]</scope>
    <source>
        <strain evidence="1 2">OT2</strain>
    </source>
</reference>
<protein>
    <submittedName>
        <fullName evidence="1">CMD domain-containing protein</fullName>
    </submittedName>
</protein>
<evidence type="ECO:0000313" key="1">
    <source>
        <dbReference type="EMBL" id="ROU17222.1"/>
    </source>
</evidence>
<comment type="caution">
    <text evidence="1">The sequence shown here is derived from an EMBL/GenBank/DDBJ whole genome shotgun (WGS) entry which is preliminary data.</text>
</comment>
<dbReference type="OrthoDB" id="6496098at2"/>
<dbReference type="RefSeq" id="WP_123650509.1">
    <property type="nucleotide sequence ID" value="NZ_RHFN01000003.1"/>
</dbReference>
<dbReference type="Proteomes" id="UP000268051">
    <property type="component" value="Unassembled WGS sequence"/>
</dbReference>
<evidence type="ECO:0000313" key="2">
    <source>
        <dbReference type="Proteomes" id="UP000268051"/>
    </source>
</evidence>
<gene>
    <name evidence="1" type="ORF">EB837_04725</name>
</gene>
<dbReference type="Gene3D" id="1.20.1290.10">
    <property type="entry name" value="AhpD-like"/>
    <property type="match status" value="2"/>
</dbReference>